<name>A0ABQ4QWW3_9HYPH</name>
<sequence>MSTHDDAPDGATEPAKASQREHRAAMQAERAEMAKQAWEDIASADRSRDENMVRLKAARLERDAEIAAAAPAPKAKAKAKPKAR</sequence>
<dbReference type="RefSeq" id="WP_203236302.1">
    <property type="nucleotide sequence ID" value="NZ_BPQH01000007.1"/>
</dbReference>
<feature type="region of interest" description="Disordered" evidence="1">
    <location>
        <begin position="1"/>
        <end position="35"/>
    </location>
</feature>
<dbReference type="EMBL" id="BPQH01000007">
    <property type="protein sequence ID" value="GJD49875.1"/>
    <property type="molecule type" value="Genomic_DNA"/>
</dbReference>
<dbReference type="Proteomes" id="UP001055167">
    <property type="component" value="Unassembled WGS sequence"/>
</dbReference>
<feature type="compositionally biased region" description="Basic residues" evidence="1">
    <location>
        <begin position="75"/>
        <end position="84"/>
    </location>
</feature>
<evidence type="ECO:0000256" key="1">
    <source>
        <dbReference type="SAM" id="MobiDB-lite"/>
    </source>
</evidence>
<keyword evidence="3" id="KW-1185">Reference proteome</keyword>
<gene>
    <name evidence="2" type="ORF">OPKNFCMD_2611</name>
</gene>
<protein>
    <recommendedName>
        <fullName evidence="4">Transcriptional regulator</fullName>
    </recommendedName>
</protein>
<evidence type="ECO:0000313" key="2">
    <source>
        <dbReference type="EMBL" id="GJD49875.1"/>
    </source>
</evidence>
<evidence type="ECO:0000313" key="3">
    <source>
        <dbReference type="Proteomes" id="UP001055167"/>
    </source>
</evidence>
<comment type="caution">
    <text evidence="2">The sequence shown here is derived from an EMBL/GenBank/DDBJ whole genome shotgun (WGS) entry which is preliminary data.</text>
</comment>
<feature type="compositionally biased region" description="Basic and acidic residues" evidence="1">
    <location>
        <begin position="18"/>
        <end position="33"/>
    </location>
</feature>
<evidence type="ECO:0008006" key="4">
    <source>
        <dbReference type="Google" id="ProtNLM"/>
    </source>
</evidence>
<organism evidence="2 3">
    <name type="scientific">Methylobacterium crusticola</name>
    <dbReference type="NCBI Taxonomy" id="1697972"/>
    <lineage>
        <taxon>Bacteria</taxon>
        <taxon>Pseudomonadati</taxon>
        <taxon>Pseudomonadota</taxon>
        <taxon>Alphaproteobacteria</taxon>
        <taxon>Hyphomicrobiales</taxon>
        <taxon>Methylobacteriaceae</taxon>
        <taxon>Methylobacterium</taxon>
    </lineage>
</organism>
<proteinExistence type="predicted"/>
<accession>A0ABQ4QWW3</accession>
<feature type="region of interest" description="Disordered" evidence="1">
    <location>
        <begin position="64"/>
        <end position="84"/>
    </location>
</feature>
<reference evidence="2" key="2">
    <citation type="submission" date="2021-08" db="EMBL/GenBank/DDBJ databases">
        <authorList>
            <person name="Tani A."/>
            <person name="Ola A."/>
            <person name="Ogura Y."/>
            <person name="Katsura K."/>
            <person name="Hayashi T."/>
        </authorList>
    </citation>
    <scope>NUCLEOTIDE SEQUENCE</scope>
    <source>
        <strain evidence="2">KCTC 52305</strain>
    </source>
</reference>
<reference evidence="2" key="1">
    <citation type="journal article" date="2021" name="Front. Microbiol.">
        <title>Comprehensive Comparative Genomics and Phenotyping of Methylobacterium Species.</title>
        <authorList>
            <person name="Alessa O."/>
            <person name="Ogura Y."/>
            <person name="Fujitani Y."/>
            <person name="Takami H."/>
            <person name="Hayashi T."/>
            <person name="Sahin N."/>
            <person name="Tani A."/>
        </authorList>
    </citation>
    <scope>NUCLEOTIDE SEQUENCE</scope>
    <source>
        <strain evidence="2">KCTC 52305</strain>
    </source>
</reference>